<evidence type="ECO:0000313" key="3">
    <source>
        <dbReference type="Proteomes" id="UP001428817"/>
    </source>
</evidence>
<evidence type="ECO:0000256" key="1">
    <source>
        <dbReference type="SAM" id="MobiDB-lite"/>
    </source>
</evidence>
<gene>
    <name evidence="2" type="ORF">GCM10023321_33980</name>
</gene>
<name>A0ABP9Q5C8_9PSEU</name>
<reference evidence="3" key="1">
    <citation type="journal article" date="2019" name="Int. J. Syst. Evol. Microbiol.">
        <title>The Global Catalogue of Microorganisms (GCM) 10K type strain sequencing project: providing services to taxonomists for standard genome sequencing and annotation.</title>
        <authorList>
            <consortium name="The Broad Institute Genomics Platform"/>
            <consortium name="The Broad Institute Genome Sequencing Center for Infectious Disease"/>
            <person name="Wu L."/>
            <person name="Ma J."/>
        </authorList>
    </citation>
    <scope>NUCLEOTIDE SEQUENCE [LARGE SCALE GENOMIC DNA]</scope>
    <source>
        <strain evidence="3">JCM 18303</strain>
    </source>
</reference>
<dbReference type="RefSeq" id="WP_185059470.1">
    <property type="nucleotide sequence ID" value="NZ_BAABJP010000015.1"/>
</dbReference>
<proteinExistence type="predicted"/>
<sequence>MTAGDAGGIAWGRASSGDTSPPGALDTLTPPPSARMRLPARLRRARQVVAVTVHLPEFLLATAGLLQRLAAAKIQVDVLVAADAAPAADRSAAIALSRLEVPGVRRHRLALPLPIGPDRVDDLLAGLSELVGFDPEPGVFCMAPAMGGGSGEALAEAAERICEVYQLPLLRYPATPGGSATDLELDTAEWTRKCAALDACATQVTPLSGRLEHFGMG</sequence>
<evidence type="ECO:0000313" key="2">
    <source>
        <dbReference type="EMBL" id="GAA5156928.1"/>
    </source>
</evidence>
<feature type="compositionally biased region" description="Gly residues" evidence="1">
    <location>
        <begin position="1"/>
        <end position="10"/>
    </location>
</feature>
<dbReference type="EMBL" id="BAABJP010000015">
    <property type="protein sequence ID" value="GAA5156928.1"/>
    <property type="molecule type" value="Genomic_DNA"/>
</dbReference>
<comment type="caution">
    <text evidence="2">The sequence shown here is derived from an EMBL/GenBank/DDBJ whole genome shotgun (WGS) entry which is preliminary data.</text>
</comment>
<keyword evidence="3" id="KW-1185">Reference proteome</keyword>
<protein>
    <submittedName>
        <fullName evidence="2">Uncharacterized protein</fullName>
    </submittedName>
</protein>
<dbReference type="Proteomes" id="UP001428817">
    <property type="component" value="Unassembled WGS sequence"/>
</dbReference>
<feature type="region of interest" description="Disordered" evidence="1">
    <location>
        <begin position="1"/>
        <end position="33"/>
    </location>
</feature>
<organism evidence="2 3">
    <name type="scientific">Pseudonocardia eucalypti</name>
    <dbReference type="NCBI Taxonomy" id="648755"/>
    <lineage>
        <taxon>Bacteria</taxon>
        <taxon>Bacillati</taxon>
        <taxon>Actinomycetota</taxon>
        <taxon>Actinomycetes</taxon>
        <taxon>Pseudonocardiales</taxon>
        <taxon>Pseudonocardiaceae</taxon>
        <taxon>Pseudonocardia</taxon>
    </lineage>
</organism>
<accession>A0ABP9Q5C8</accession>